<comment type="caution">
    <text evidence="2">The sequence shown here is derived from an EMBL/GenBank/DDBJ whole genome shotgun (WGS) entry which is preliminary data.</text>
</comment>
<feature type="compositionally biased region" description="Acidic residues" evidence="1">
    <location>
        <begin position="316"/>
        <end position="325"/>
    </location>
</feature>
<name>A0AAD7C1X6_9AGAR</name>
<evidence type="ECO:0000256" key="1">
    <source>
        <dbReference type="SAM" id="MobiDB-lite"/>
    </source>
</evidence>
<protein>
    <submittedName>
        <fullName evidence="2">Uncharacterized protein</fullName>
    </submittedName>
</protein>
<accession>A0AAD7C1X6</accession>
<sequence length="422" mass="47092">MWTIFTSPWSCLEFGFRKPSSTARNTRVLGTAGLETPGHLTQTRNGATWNISCLPHRRFSDGRRIIVSSTGLVARKMIQTHRFTASFLTMLLVNGFLPANAILDDFFDNFALFPPADSDSELPELETILKEKSLRRFGLLRFSRMGERHHSSNLASLFGHQESPQTAVKESVIRATLSSLEDDKLFADGDDQDLCHQARAALKSLPNLSSKLGSFGTLRVVASFPAQTRIGRLPSSSTRYAANMNMGLFQEMHEGLNTWDMVRNLSFRIAGIQRKPDYVTIDEDSPVPVQKIRSSRAEVEHSPVRRSPRKRKAEDVADDDNEADGTDTRSPKKAKSKRKRETEEEEASDTSAAVAGDDARPKKKGRSQPAHADELPFETFSDSDESRYSGLVVHPRGYVVPARKSGFTDEQEGIQREFNATS</sequence>
<dbReference type="AlphaFoldDB" id="A0AAD7C1X6"/>
<proteinExistence type="predicted"/>
<gene>
    <name evidence="2" type="ORF">FB45DRAFT_1001790</name>
</gene>
<feature type="region of interest" description="Disordered" evidence="1">
    <location>
        <begin position="289"/>
        <end position="386"/>
    </location>
</feature>
<keyword evidence="3" id="KW-1185">Reference proteome</keyword>
<evidence type="ECO:0000313" key="3">
    <source>
        <dbReference type="Proteomes" id="UP001221142"/>
    </source>
</evidence>
<organism evidence="2 3">
    <name type="scientific">Roridomyces roridus</name>
    <dbReference type="NCBI Taxonomy" id="1738132"/>
    <lineage>
        <taxon>Eukaryota</taxon>
        <taxon>Fungi</taxon>
        <taxon>Dikarya</taxon>
        <taxon>Basidiomycota</taxon>
        <taxon>Agaricomycotina</taxon>
        <taxon>Agaricomycetes</taxon>
        <taxon>Agaricomycetidae</taxon>
        <taxon>Agaricales</taxon>
        <taxon>Marasmiineae</taxon>
        <taxon>Mycenaceae</taxon>
        <taxon>Roridomyces</taxon>
    </lineage>
</organism>
<reference evidence="2" key="1">
    <citation type="submission" date="2023-03" db="EMBL/GenBank/DDBJ databases">
        <title>Massive genome expansion in bonnet fungi (Mycena s.s.) driven by repeated elements and novel gene families across ecological guilds.</title>
        <authorList>
            <consortium name="Lawrence Berkeley National Laboratory"/>
            <person name="Harder C.B."/>
            <person name="Miyauchi S."/>
            <person name="Viragh M."/>
            <person name="Kuo A."/>
            <person name="Thoen E."/>
            <person name="Andreopoulos B."/>
            <person name="Lu D."/>
            <person name="Skrede I."/>
            <person name="Drula E."/>
            <person name="Henrissat B."/>
            <person name="Morin E."/>
            <person name="Kohler A."/>
            <person name="Barry K."/>
            <person name="LaButti K."/>
            <person name="Morin E."/>
            <person name="Salamov A."/>
            <person name="Lipzen A."/>
            <person name="Mereny Z."/>
            <person name="Hegedus B."/>
            <person name="Baldrian P."/>
            <person name="Stursova M."/>
            <person name="Weitz H."/>
            <person name="Taylor A."/>
            <person name="Grigoriev I.V."/>
            <person name="Nagy L.G."/>
            <person name="Martin F."/>
            <person name="Kauserud H."/>
        </authorList>
    </citation>
    <scope>NUCLEOTIDE SEQUENCE</scope>
    <source>
        <strain evidence="2">9284</strain>
    </source>
</reference>
<dbReference type="EMBL" id="JARKIF010000006">
    <property type="protein sequence ID" value="KAJ7636848.1"/>
    <property type="molecule type" value="Genomic_DNA"/>
</dbReference>
<evidence type="ECO:0000313" key="2">
    <source>
        <dbReference type="EMBL" id="KAJ7636848.1"/>
    </source>
</evidence>
<dbReference type="Proteomes" id="UP001221142">
    <property type="component" value="Unassembled WGS sequence"/>
</dbReference>